<dbReference type="OMA" id="GCEVHDG"/>
<evidence type="ECO:0000259" key="2">
    <source>
        <dbReference type="Pfam" id="PF01764"/>
    </source>
</evidence>
<evidence type="ECO:0000313" key="4">
    <source>
        <dbReference type="Proteomes" id="UP000054350"/>
    </source>
</evidence>
<dbReference type="Proteomes" id="UP000054350">
    <property type="component" value="Unassembled WGS sequence"/>
</dbReference>
<dbReference type="InterPro" id="IPR002921">
    <property type="entry name" value="Fungal_lipase-type"/>
</dbReference>
<dbReference type="OrthoDB" id="438440at2759"/>
<dbReference type="PANTHER" id="PTHR45856:SF11">
    <property type="entry name" value="FUNGAL LIPASE-LIKE DOMAIN-CONTAINING PROTEIN"/>
    <property type="match status" value="1"/>
</dbReference>
<dbReference type="SUPFAM" id="SSF53474">
    <property type="entry name" value="alpha/beta-Hydrolases"/>
    <property type="match status" value="1"/>
</dbReference>
<reference evidence="3 4" key="1">
    <citation type="submission" date="2009-11" db="EMBL/GenBank/DDBJ databases">
        <title>Annotation of Allomyces macrogynus ATCC 38327.</title>
        <authorList>
            <consortium name="The Broad Institute Genome Sequencing Platform"/>
            <person name="Russ C."/>
            <person name="Cuomo C."/>
            <person name="Burger G."/>
            <person name="Gray M.W."/>
            <person name="Holland P.W.H."/>
            <person name="King N."/>
            <person name="Lang F.B.F."/>
            <person name="Roger A.J."/>
            <person name="Ruiz-Trillo I."/>
            <person name="Young S.K."/>
            <person name="Zeng Q."/>
            <person name="Gargeya S."/>
            <person name="Fitzgerald M."/>
            <person name="Haas B."/>
            <person name="Abouelleil A."/>
            <person name="Alvarado L."/>
            <person name="Arachchi H.M."/>
            <person name="Berlin A."/>
            <person name="Chapman S.B."/>
            <person name="Gearin G."/>
            <person name="Goldberg J."/>
            <person name="Griggs A."/>
            <person name="Gujja S."/>
            <person name="Hansen M."/>
            <person name="Heiman D."/>
            <person name="Howarth C."/>
            <person name="Larimer J."/>
            <person name="Lui A."/>
            <person name="MacDonald P.J.P."/>
            <person name="McCowen C."/>
            <person name="Montmayeur A."/>
            <person name="Murphy C."/>
            <person name="Neiman D."/>
            <person name="Pearson M."/>
            <person name="Priest M."/>
            <person name="Roberts A."/>
            <person name="Saif S."/>
            <person name="Shea T."/>
            <person name="Sisk P."/>
            <person name="Stolte C."/>
            <person name="Sykes S."/>
            <person name="Wortman J."/>
            <person name="Nusbaum C."/>
            <person name="Birren B."/>
        </authorList>
    </citation>
    <scope>NUCLEOTIDE SEQUENCE [LARGE SCALE GENOMIC DNA]</scope>
    <source>
        <strain evidence="3 4">ATCC 38327</strain>
    </source>
</reference>
<organism evidence="3 4">
    <name type="scientific">Allomyces macrogynus (strain ATCC 38327)</name>
    <name type="common">Allomyces javanicus var. macrogynus</name>
    <dbReference type="NCBI Taxonomy" id="578462"/>
    <lineage>
        <taxon>Eukaryota</taxon>
        <taxon>Fungi</taxon>
        <taxon>Fungi incertae sedis</taxon>
        <taxon>Blastocladiomycota</taxon>
        <taxon>Blastocladiomycetes</taxon>
        <taxon>Blastocladiales</taxon>
        <taxon>Blastocladiaceae</taxon>
        <taxon>Allomyces</taxon>
    </lineage>
</organism>
<dbReference type="Pfam" id="PF01764">
    <property type="entry name" value="Lipase_3"/>
    <property type="match status" value="1"/>
</dbReference>
<dbReference type="GO" id="GO:0006629">
    <property type="term" value="P:lipid metabolic process"/>
    <property type="evidence" value="ECO:0007669"/>
    <property type="project" value="InterPro"/>
</dbReference>
<keyword evidence="1" id="KW-0732">Signal</keyword>
<dbReference type="InterPro" id="IPR051218">
    <property type="entry name" value="Sec_MonoDiacylglyc_Lipase"/>
</dbReference>
<dbReference type="InterPro" id="IPR029058">
    <property type="entry name" value="AB_hydrolase_fold"/>
</dbReference>
<reference evidence="4" key="2">
    <citation type="submission" date="2009-11" db="EMBL/GenBank/DDBJ databases">
        <title>The Genome Sequence of Allomyces macrogynus strain ATCC 38327.</title>
        <authorList>
            <consortium name="The Broad Institute Genome Sequencing Platform"/>
            <person name="Russ C."/>
            <person name="Cuomo C."/>
            <person name="Shea T."/>
            <person name="Young S.K."/>
            <person name="Zeng Q."/>
            <person name="Koehrsen M."/>
            <person name="Haas B."/>
            <person name="Borodovsky M."/>
            <person name="Guigo R."/>
            <person name="Alvarado L."/>
            <person name="Berlin A."/>
            <person name="Borenstein D."/>
            <person name="Chen Z."/>
            <person name="Engels R."/>
            <person name="Freedman E."/>
            <person name="Gellesch M."/>
            <person name="Goldberg J."/>
            <person name="Griggs A."/>
            <person name="Gujja S."/>
            <person name="Heiman D."/>
            <person name="Hepburn T."/>
            <person name="Howarth C."/>
            <person name="Jen D."/>
            <person name="Larson L."/>
            <person name="Lewis B."/>
            <person name="Mehta T."/>
            <person name="Park D."/>
            <person name="Pearson M."/>
            <person name="Roberts A."/>
            <person name="Saif S."/>
            <person name="Shenoy N."/>
            <person name="Sisk P."/>
            <person name="Stolte C."/>
            <person name="Sykes S."/>
            <person name="Walk T."/>
            <person name="White J."/>
            <person name="Yandava C."/>
            <person name="Burger G."/>
            <person name="Gray M.W."/>
            <person name="Holland P.W.H."/>
            <person name="King N."/>
            <person name="Lang F.B.F."/>
            <person name="Roger A.J."/>
            <person name="Ruiz-Trillo I."/>
            <person name="Lander E."/>
            <person name="Nusbaum C."/>
        </authorList>
    </citation>
    <scope>NUCLEOTIDE SEQUENCE [LARGE SCALE GENOMIC DNA]</scope>
    <source>
        <strain evidence="4">ATCC 38327</strain>
    </source>
</reference>
<protein>
    <recommendedName>
        <fullName evidence="2">Fungal lipase-type domain-containing protein</fullName>
    </recommendedName>
</protein>
<dbReference type="CDD" id="cd00519">
    <property type="entry name" value="Lipase_3"/>
    <property type="match status" value="1"/>
</dbReference>
<dbReference type="eggNOG" id="KOG4569">
    <property type="taxonomic scope" value="Eukaryota"/>
</dbReference>
<dbReference type="PANTHER" id="PTHR45856">
    <property type="entry name" value="ALPHA/BETA-HYDROLASES SUPERFAMILY PROTEIN"/>
    <property type="match status" value="1"/>
</dbReference>
<gene>
    <name evidence="3" type="ORF">AMAG_07734</name>
</gene>
<dbReference type="Gene3D" id="3.40.50.1820">
    <property type="entry name" value="alpha/beta hydrolase"/>
    <property type="match status" value="1"/>
</dbReference>
<evidence type="ECO:0000313" key="3">
    <source>
        <dbReference type="EMBL" id="KNE62522.1"/>
    </source>
</evidence>
<keyword evidence="4" id="KW-1185">Reference proteome</keyword>
<proteinExistence type="predicted"/>
<dbReference type="EMBL" id="GG745340">
    <property type="protein sequence ID" value="KNE62522.1"/>
    <property type="molecule type" value="Genomic_DNA"/>
</dbReference>
<name>A0A0L0SJ65_ALLM3</name>
<accession>A0A0L0SJ65</accession>
<feature type="chain" id="PRO_5005548108" description="Fungal lipase-type domain-containing protein" evidence="1">
    <location>
        <begin position="20"/>
        <end position="365"/>
    </location>
</feature>
<feature type="signal peptide" evidence="1">
    <location>
        <begin position="1"/>
        <end position="19"/>
    </location>
</feature>
<sequence length="365" mass="39558">MQLSPLLLALLVLVATAQASPVTRSLTQDEQLQQARDQAAAQVQAAVPMTPEMQAFLDKYKNTQIPADMTPTASNQLVSSKKPASSAPSLWGSAPSRPTVSTQGVSLMNTFARYSAAAYCVNLFNLADWTCGANCQGGTAGTNDVTSIWKEPSAFKSLMAVNTNLKVIVVSFRGSLEPQNFVADIRLNLVDGPSRLPNLPSGAKVHAGFWDTWAVGKSEVVSYVKSARSRYPTFKVYVTGHSLGGAMAVLAALDLRRTLSIPDSQLAVYTYGEPRVGNPTFASYVSNQSFEISRFVHEDDVVPHIPLRSWGYAHHRGENYEINSKVYQCTTTGSNEADDCSNSRVPTINIVSHLMAMDVVFGPWC</sequence>
<dbReference type="AlphaFoldDB" id="A0A0L0SJ65"/>
<feature type="domain" description="Fungal lipase-type" evidence="2">
    <location>
        <begin position="169"/>
        <end position="308"/>
    </location>
</feature>
<evidence type="ECO:0000256" key="1">
    <source>
        <dbReference type="SAM" id="SignalP"/>
    </source>
</evidence>
<dbReference type="VEuPathDB" id="FungiDB:AMAG_07734"/>